<keyword evidence="10" id="KW-0966">Cell projection</keyword>
<dbReference type="GO" id="GO:0005829">
    <property type="term" value="C:cytosol"/>
    <property type="evidence" value="ECO:0007669"/>
    <property type="project" value="TreeGrafter"/>
</dbReference>
<protein>
    <submittedName>
        <fullName evidence="10">Flagellar assembly protein FliH</fullName>
    </submittedName>
</protein>
<evidence type="ECO:0000256" key="3">
    <source>
        <dbReference type="ARBA" id="ARBA00022448"/>
    </source>
</evidence>
<keyword evidence="4" id="KW-1005">Bacterial flagellum biogenesis</keyword>
<dbReference type="EMBL" id="CP060204">
    <property type="protein sequence ID" value="QNH53404.1"/>
    <property type="molecule type" value="Genomic_DNA"/>
</dbReference>
<feature type="coiled-coil region" evidence="7">
    <location>
        <begin position="119"/>
        <end position="146"/>
    </location>
</feature>
<keyword evidence="3" id="KW-0813">Transport</keyword>
<evidence type="ECO:0000256" key="4">
    <source>
        <dbReference type="ARBA" id="ARBA00022795"/>
    </source>
</evidence>
<evidence type="ECO:0000313" key="10">
    <source>
        <dbReference type="EMBL" id="QNH53404.1"/>
    </source>
</evidence>
<feature type="domain" description="Flagellar assembly protein FliH/Type III secretion system HrpE" evidence="9">
    <location>
        <begin position="127"/>
        <end position="254"/>
    </location>
</feature>
<evidence type="ECO:0000259" key="9">
    <source>
        <dbReference type="Pfam" id="PF02108"/>
    </source>
</evidence>
<keyword evidence="7" id="KW-0175">Coiled coil</keyword>
<comment type="function">
    <text evidence="1">Needed for flagellar regrowth and assembly.</text>
</comment>
<keyword evidence="11" id="KW-1185">Reference proteome</keyword>
<accession>A0A7G7VH11</accession>
<feature type="coiled-coil region" evidence="7">
    <location>
        <begin position="58"/>
        <end position="93"/>
    </location>
</feature>
<dbReference type="PANTHER" id="PTHR34982:SF1">
    <property type="entry name" value="FLAGELLAR ASSEMBLY PROTEIN FLIH"/>
    <property type="match status" value="1"/>
</dbReference>
<keyword evidence="5" id="KW-0653">Protein transport</keyword>
<evidence type="ECO:0000313" key="11">
    <source>
        <dbReference type="Proteomes" id="UP000515480"/>
    </source>
</evidence>
<gene>
    <name evidence="10" type="ORF">H1B31_05640</name>
</gene>
<organism evidence="10 11">
    <name type="scientific">Selenomonas timonae</name>
    <dbReference type="NCBI Taxonomy" id="2754044"/>
    <lineage>
        <taxon>Bacteria</taxon>
        <taxon>Bacillati</taxon>
        <taxon>Bacillota</taxon>
        <taxon>Negativicutes</taxon>
        <taxon>Selenomonadales</taxon>
        <taxon>Selenomonadaceae</taxon>
        <taxon>Selenomonas</taxon>
    </lineage>
</organism>
<proteinExistence type="inferred from homology"/>
<keyword evidence="10" id="KW-0282">Flagellum</keyword>
<dbReference type="GO" id="GO:0015031">
    <property type="term" value="P:protein transport"/>
    <property type="evidence" value="ECO:0007669"/>
    <property type="project" value="UniProtKB-KW"/>
</dbReference>
<name>A0A7G7VH11_9FIRM</name>
<dbReference type="RefSeq" id="WP_185979626.1">
    <property type="nucleotide sequence ID" value="NZ_CP060204.1"/>
</dbReference>
<evidence type="ECO:0000256" key="2">
    <source>
        <dbReference type="ARBA" id="ARBA00006602"/>
    </source>
</evidence>
<keyword evidence="6" id="KW-1006">Bacterial flagellum protein export</keyword>
<comment type="similarity">
    <text evidence="2">Belongs to the FliH family.</text>
</comment>
<evidence type="ECO:0000256" key="8">
    <source>
        <dbReference type="SAM" id="MobiDB-lite"/>
    </source>
</evidence>
<evidence type="ECO:0000256" key="5">
    <source>
        <dbReference type="ARBA" id="ARBA00022927"/>
    </source>
</evidence>
<dbReference type="GO" id="GO:0044781">
    <property type="term" value="P:bacterial-type flagellum organization"/>
    <property type="evidence" value="ECO:0007669"/>
    <property type="project" value="UniProtKB-KW"/>
</dbReference>
<dbReference type="InterPro" id="IPR051472">
    <property type="entry name" value="T3SS_Stator/FliH"/>
</dbReference>
<dbReference type="InterPro" id="IPR018035">
    <property type="entry name" value="Flagellar_FliH/T3SS_HrpE"/>
</dbReference>
<dbReference type="Pfam" id="PF02108">
    <property type="entry name" value="FliH"/>
    <property type="match status" value="1"/>
</dbReference>
<dbReference type="PANTHER" id="PTHR34982">
    <property type="entry name" value="YOP PROTEINS TRANSLOCATION PROTEIN L"/>
    <property type="match status" value="1"/>
</dbReference>
<evidence type="ECO:0000256" key="1">
    <source>
        <dbReference type="ARBA" id="ARBA00003041"/>
    </source>
</evidence>
<evidence type="ECO:0000256" key="6">
    <source>
        <dbReference type="ARBA" id="ARBA00023225"/>
    </source>
</evidence>
<keyword evidence="10" id="KW-0969">Cilium</keyword>
<feature type="region of interest" description="Disordered" evidence="8">
    <location>
        <begin position="11"/>
        <end position="38"/>
    </location>
</feature>
<reference evidence="10 11" key="1">
    <citation type="submission" date="2020-07" db="EMBL/GenBank/DDBJ databases">
        <title>Complete genome and description of Selenomonas timonensis sp. nov., a new bacterium isolated from a gingivitis subject.</title>
        <authorList>
            <person name="Antezack A."/>
        </authorList>
    </citation>
    <scope>NUCLEOTIDE SEQUENCE [LARGE SCALE GENOMIC DNA]</scope>
    <source>
        <strain evidence="10 11">Marseille-Q3039</strain>
    </source>
</reference>
<sequence>MSRVIKAAVWEENPHLIDVPPPPPPPREDGEEEGLSEEAVQNLLARIAEREQAMDERVKEAEIHVAVLRGEAEEERERLLSEAQTKIEQDREEARAKGHEEGFAAGREAGKAAVREEMAELIRQTNAQAEKTLRDARDAIRDYVVNAEEDIVSIAMTAVERVLPQHFIDVPQMVLPIVRDAILRVKDQKEIVVHVPPQSYDFVLMARDELRSILTAGDSNLTITSDDGLKPGDCLVETPNGSVDARLQTQIEQLKKAVREVML</sequence>
<dbReference type="KEGG" id="stim:H1B31_05640"/>
<evidence type="ECO:0000256" key="7">
    <source>
        <dbReference type="SAM" id="Coils"/>
    </source>
</evidence>
<dbReference type="AlphaFoldDB" id="A0A7G7VH11"/>
<dbReference type="Proteomes" id="UP000515480">
    <property type="component" value="Chromosome"/>
</dbReference>